<gene>
    <name evidence="2" type="ORF">U9M48_001550</name>
</gene>
<accession>A0AAQ3PG11</accession>
<sequence length="240" mass="28236">MDSGFIRCPCVDYKNQKEYSSSRDIQIHLMKRGFVPNYVCWTKHGESGVMLEDDEEEFHNIDYAEHPFFADTTMGAAEDVEDVEDTDALGEMLQVAEKYCDNENNKENTKIVRWHKEDRKEDDMLRHPADGSQWREVDRMYPEFAKHARNIRWFTWEIVDSLADHRNRTIHRDGKVVFQMVKNLRVVFGKGSGSQPVPNEDGKAPMWKKKSIFWDLPYWEVLDVCHAIDVMHLTKSLCMN</sequence>
<keyword evidence="3" id="KW-1185">Reference proteome</keyword>
<dbReference type="Pfam" id="PF02992">
    <property type="entry name" value="Transposase_21"/>
    <property type="match status" value="1"/>
</dbReference>
<reference evidence="2 3" key="1">
    <citation type="submission" date="2024-02" db="EMBL/GenBank/DDBJ databases">
        <title>High-quality chromosome-scale genome assembly of Pensacola bahiagrass (Paspalum notatum Flugge var. saurae).</title>
        <authorList>
            <person name="Vega J.M."/>
            <person name="Podio M."/>
            <person name="Orjuela J."/>
            <person name="Siena L.A."/>
            <person name="Pessino S.C."/>
            <person name="Combes M.C."/>
            <person name="Mariac C."/>
            <person name="Albertini E."/>
            <person name="Pupilli F."/>
            <person name="Ortiz J.P.A."/>
            <person name="Leblanc O."/>
        </authorList>
    </citation>
    <scope>NUCLEOTIDE SEQUENCE [LARGE SCALE GENOMIC DNA]</scope>
    <source>
        <strain evidence="2">R1</strain>
        <tissue evidence="2">Leaf</tissue>
    </source>
</reference>
<proteinExistence type="predicted"/>
<dbReference type="InterPro" id="IPR004242">
    <property type="entry name" value="Transposase_21"/>
</dbReference>
<dbReference type="InterPro" id="IPR029480">
    <property type="entry name" value="Transpos_assoc"/>
</dbReference>
<dbReference type="Pfam" id="PF13963">
    <property type="entry name" value="Transpos_assoc"/>
    <property type="match status" value="1"/>
</dbReference>
<dbReference type="AlphaFoldDB" id="A0AAQ3PG11"/>
<evidence type="ECO:0000313" key="2">
    <source>
        <dbReference type="EMBL" id="WVZ50279.1"/>
    </source>
</evidence>
<dbReference type="EMBL" id="CP144745">
    <property type="protein sequence ID" value="WVZ50279.1"/>
    <property type="molecule type" value="Genomic_DNA"/>
</dbReference>
<name>A0AAQ3PG11_PASNO</name>
<dbReference type="PANTHER" id="PTHR10775">
    <property type="entry name" value="OS08G0208400 PROTEIN"/>
    <property type="match status" value="1"/>
</dbReference>
<dbReference type="Proteomes" id="UP001341281">
    <property type="component" value="Chromosome 01"/>
</dbReference>
<evidence type="ECO:0000259" key="1">
    <source>
        <dbReference type="Pfam" id="PF13963"/>
    </source>
</evidence>
<feature type="domain" description="Transposase-associated" evidence="1">
    <location>
        <begin position="3"/>
        <end position="46"/>
    </location>
</feature>
<organism evidence="2 3">
    <name type="scientific">Paspalum notatum var. saurae</name>
    <dbReference type="NCBI Taxonomy" id="547442"/>
    <lineage>
        <taxon>Eukaryota</taxon>
        <taxon>Viridiplantae</taxon>
        <taxon>Streptophyta</taxon>
        <taxon>Embryophyta</taxon>
        <taxon>Tracheophyta</taxon>
        <taxon>Spermatophyta</taxon>
        <taxon>Magnoliopsida</taxon>
        <taxon>Liliopsida</taxon>
        <taxon>Poales</taxon>
        <taxon>Poaceae</taxon>
        <taxon>PACMAD clade</taxon>
        <taxon>Panicoideae</taxon>
        <taxon>Andropogonodae</taxon>
        <taxon>Paspaleae</taxon>
        <taxon>Paspalinae</taxon>
        <taxon>Paspalum</taxon>
    </lineage>
</organism>
<dbReference type="PANTHER" id="PTHR10775:SF169">
    <property type="entry name" value="TRANSPOSASE"/>
    <property type="match status" value="1"/>
</dbReference>
<evidence type="ECO:0000313" key="3">
    <source>
        <dbReference type="Proteomes" id="UP001341281"/>
    </source>
</evidence>
<protein>
    <recommendedName>
        <fullName evidence="1">Transposase-associated domain-containing protein</fullName>
    </recommendedName>
</protein>